<protein>
    <submittedName>
        <fullName evidence="5">Acyltransferase</fullName>
    </submittedName>
</protein>
<dbReference type="EMBL" id="BMOS01000002">
    <property type="protein sequence ID" value="GGN50417.1"/>
    <property type="molecule type" value="Genomic_DNA"/>
</dbReference>
<keyword evidence="3" id="KW-1133">Transmembrane helix</keyword>
<keyword evidence="3" id="KW-0472">Membrane</keyword>
<dbReference type="Pfam" id="PF01757">
    <property type="entry name" value="Acyl_transf_3"/>
    <property type="match status" value="1"/>
</dbReference>
<reference evidence="5" key="2">
    <citation type="submission" date="2020-09" db="EMBL/GenBank/DDBJ databases">
        <authorList>
            <person name="Sun Q."/>
            <person name="Ohkuma M."/>
        </authorList>
    </citation>
    <scope>NUCLEOTIDE SEQUENCE</scope>
    <source>
        <strain evidence="5">JCM 17251</strain>
    </source>
</reference>
<dbReference type="RefSeq" id="WP_156854169.1">
    <property type="nucleotide sequence ID" value="NZ_BMOS01000002.1"/>
</dbReference>
<evidence type="ECO:0000256" key="2">
    <source>
        <dbReference type="ARBA" id="ARBA00007400"/>
    </source>
</evidence>
<dbReference type="GO" id="GO:0016747">
    <property type="term" value="F:acyltransferase activity, transferring groups other than amino-acyl groups"/>
    <property type="evidence" value="ECO:0007669"/>
    <property type="project" value="InterPro"/>
</dbReference>
<dbReference type="InterPro" id="IPR052734">
    <property type="entry name" value="Nod_factor_acetyltransferase"/>
</dbReference>
<comment type="caution">
    <text evidence="5">The sequence shown here is derived from an EMBL/GenBank/DDBJ whole genome shotgun (WGS) entry which is preliminary data.</text>
</comment>
<feature type="transmembrane region" description="Helical" evidence="3">
    <location>
        <begin position="287"/>
        <end position="305"/>
    </location>
</feature>
<evidence type="ECO:0000313" key="5">
    <source>
        <dbReference type="EMBL" id="GGN50417.1"/>
    </source>
</evidence>
<evidence type="ECO:0000256" key="1">
    <source>
        <dbReference type="ARBA" id="ARBA00004370"/>
    </source>
</evidence>
<feature type="transmembrane region" description="Helical" evidence="3">
    <location>
        <begin position="69"/>
        <end position="90"/>
    </location>
</feature>
<evidence type="ECO:0000256" key="3">
    <source>
        <dbReference type="SAM" id="Phobius"/>
    </source>
</evidence>
<name>A0A917XRH3_9BACI</name>
<feature type="transmembrane region" description="Helical" evidence="3">
    <location>
        <begin position="129"/>
        <end position="146"/>
    </location>
</feature>
<proteinExistence type="inferred from homology"/>
<sequence>MERNAYFDNARTILIFLVVFGHLIQPFATDSLGMNTLYTWVYIFHMPAFILISGFFARGAGDSKYIWKLVNKLLLPYLIFQMLYTGYYYLIGKADWQASLFYPQWSLWFLISLFCWHILLEQFKKLKPMLGISIALLIGIVVGYFGEIGHTLSLSRTFVFFPFFLIGYWLTEEQFMLVKKRSVKIAGIVIMAVFAFLIYYLPEINTGWLLASKSYGDLGVENYGGIVRLLVYAGSALMVISVLAWIPQQRIKGVTHLGARTIYVYLLHGFFIQYFREAGLFSVDSPLDLIGLAAISAGIVYLLAWKPVLGIFQPLIEGRTTLLREKLN</sequence>
<feature type="transmembrane region" description="Helical" evidence="3">
    <location>
        <begin position="40"/>
        <end position="57"/>
    </location>
</feature>
<dbReference type="AlphaFoldDB" id="A0A917XRH3"/>
<keyword evidence="6" id="KW-1185">Reference proteome</keyword>
<reference evidence="5" key="1">
    <citation type="journal article" date="2014" name="Int. J. Syst. Evol. Microbiol.">
        <title>Complete genome sequence of Corynebacterium casei LMG S-19264T (=DSM 44701T), isolated from a smear-ripened cheese.</title>
        <authorList>
            <consortium name="US DOE Joint Genome Institute (JGI-PGF)"/>
            <person name="Walter F."/>
            <person name="Albersmeier A."/>
            <person name="Kalinowski J."/>
            <person name="Ruckert C."/>
        </authorList>
    </citation>
    <scope>NUCLEOTIDE SEQUENCE</scope>
    <source>
        <strain evidence="5">JCM 17251</strain>
    </source>
</reference>
<evidence type="ECO:0000259" key="4">
    <source>
        <dbReference type="Pfam" id="PF01757"/>
    </source>
</evidence>
<dbReference type="PANTHER" id="PTHR37312">
    <property type="entry name" value="MEMBRANE-BOUND ACYLTRANSFERASE YKRP-RELATED"/>
    <property type="match status" value="1"/>
</dbReference>
<dbReference type="PANTHER" id="PTHR37312:SF1">
    <property type="entry name" value="MEMBRANE-BOUND ACYLTRANSFERASE YKRP-RELATED"/>
    <property type="match status" value="1"/>
</dbReference>
<dbReference type="Proteomes" id="UP000624041">
    <property type="component" value="Unassembled WGS sequence"/>
</dbReference>
<dbReference type="InterPro" id="IPR002656">
    <property type="entry name" value="Acyl_transf_3_dom"/>
</dbReference>
<gene>
    <name evidence="5" type="ORF">GCM10007971_03960</name>
</gene>
<accession>A0A917XRH3</accession>
<feature type="transmembrane region" description="Helical" evidence="3">
    <location>
        <begin position="102"/>
        <end position="120"/>
    </location>
</feature>
<feature type="transmembrane region" description="Helical" evidence="3">
    <location>
        <begin position="257"/>
        <end position="275"/>
    </location>
</feature>
<feature type="transmembrane region" description="Helical" evidence="3">
    <location>
        <begin position="12"/>
        <end position="28"/>
    </location>
</feature>
<organism evidence="5 6">
    <name type="scientific">Oceanobacillus indicireducens</name>
    <dbReference type="NCBI Taxonomy" id="1004261"/>
    <lineage>
        <taxon>Bacteria</taxon>
        <taxon>Bacillati</taxon>
        <taxon>Bacillota</taxon>
        <taxon>Bacilli</taxon>
        <taxon>Bacillales</taxon>
        <taxon>Bacillaceae</taxon>
        <taxon>Oceanobacillus</taxon>
    </lineage>
</organism>
<feature type="domain" description="Acyltransferase 3" evidence="4">
    <location>
        <begin position="4"/>
        <end position="305"/>
    </location>
</feature>
<comment type="subcellular location">
    <subcellularLocation>
        <location evidence="1">Membrane</location>
    </subcellularLocation>
</comment>
<keyword evidence="3" id="KW-0812">Transmembrane</keyword>
<feature type="transmembrane region" description="Helical" evidence="3">
    <location>
        <begin position="183"/>
        <end position="202"/>
    </location>
</feature>
<feature type="transmembrane region" description="Helical" evidence="3">
    <location>
        <begin position="222"/>
        <end position="245"/>
    </location>
</feature>
<feature type="transmembrane region" description="Helical" evidence="3">
    <location>
        <begin position="152"/>
        <end position="171"/>
    </location>
</feature>
<evidence type="ECO:0000313" key="6">
    <source>
        <dbReference type="Proteomes" id="UP000624041"/>
    </source>
</evidence>
<keyword evidence="5" id="KW-0012">Acyltransferase</keyword>
<comment type="similarity">
    <text evidence="2">Belongs to the acyltransferase 3 family.</text>
</comment>
<keyword evidence="5" id="KW-0808">Transferase</keyword>